<dbReference type="STRING" id="999810.G2XZR8"/>
<reference evidence="2" key="1">
    <citation type="journal article" date="2011" name="PLoS Genet.">
        <title>Genomic analysis of the necrotrophic fungal pathogens Sclerotinia sclerotiorum and Botrytis cinerea.</title>
        <authorList>
            <person name="Amselem J."/>
            <person name="Cuomo C.A."/>
            <person name="van Kan J.A."/>
            <person name="Viaud M."/>
            <person name="Benito E.P."/>
            <person name="Couloux A."/>
            <person name="Coutinho P.M."/>
            <person name="de Vries R.P."/>
            <person name="Dyer P.S."/>
            <person name="Fillinger S."/>
            <person name="Fournier E."/>
            <person name="Gout L."/>
            <person name="Hahn M."/>
            <person name="Kohn L."/>
            <person name="Lapalu N."/>
            <person name="Plummer K.M."/>
            <person name="Pradier J.M."/>
            <person name="Quevillon E."/>
            <person name="Sharon A."/>
            <person name="Simon A."/>
            <person name="ten Have A."/>
            <person name="Tudzynski B."/>
            <person name="Tudzynski P."/>
            <person name="Wincker P."/>
            <person name="Andrew M."/>
            <person name="Anthouard V."/>
            <person name="Beever R.E."/>
            <person name="Beffa R."/>
            <person name="Benoit I."/>
            <person name="Bouzid O."/>
            <person name="Brault B."/>
            <person name="Chen Z."/>
            <person name="Choquer M."/>
            <person name="Collemare J."/>
            <person name="Cotton P."/>
            <person name="Danchin E.G."/>
            <person name="Da Silva C."/>
            <person name="Gautier A."/>
            <person name="Giraud C."/>
            <person name="Giraud T."/>
            <person name="Gonzalez C."/>
            <person name="Grossetete S."/>
            <person name="Guldener U."/>
            <person name="Henrissat B."/>
            <person name="Howlett B.J."/>
            <person name="Kodira C."/>
            <person name="Kretschmer M."/>
            <person name="Lappartient A."/>
            <person name="Leroch M."/>
            <person name="Levis C."/>
            <person name="Mauceli E."/>
            <person name="Neuveglise C."/>
            <person name="Oeser B."/>
            <person name="Pearson M."/>
            <person name="Poulain J."/>
            <person name="Poussereau N."/>
            <person name="Quesneville H."/>
            <person name="Rascle C."/>
            <person name="Schumacher J."/>
            <person name="Segurens B."/>
            <person name="Sexton A."/>
            <person name="Silva E."/>
            <person name="Sirven C."/>
            <person name="Soanes D.M."/>
            <person name="Talbot N.J."/>
            <person name="Templeton M."/>
            <person name="Yandava C."/>
            <person name="Yarden O."/>
            <person name="Zeng Q."/>
            <person name="Rollins J.A."/>
            <person name="Lebrun M.H."/>
            <person name="Dickman M."/>
        </authorList>
    </citation>
    <scope>NUCLEOTIDE SEQUENCE [LARGE SCALE GENOMIC DNA]</scope>
    <source>
        <strain evidence="2">T4</strain>
    </source>
</reference>
<gene>
    <name evidence="1" type="ORF">BofuT4_P049730.1</name>
</gene>
<name>G2XZR8_BOTF4</name>
<dbReference type="Proteomes" id="UP000008177">
    <property type="component" value="Unplaced contigs"/>
</dbReference>
<evidence type="ECO:0000313" key="2">
    <source>
        <dbReference type="Proteomes" id="UP000008177"/>
    </source>
</evidence>
<proteinExistence type="predicted"/>
<sequence>MYRIALSHKSGVHLYAPEESWGIWKDVRNFSNESRRVYWALTNMLRNFKPTEEFDLAQLEICTPVIGLQLISSEPVQHSHDGLLFDEGMFDNSNEMDIDWVYWLFLVGLFLSTQC</sequence>
<dbReference type="EMBL" id="FQ790278">
    <property type="protein sequence ID" value="CCD45955.1"/>
    <property type="molecule type" value="Genomic_DNA"/>
</dbReference>
<protein>
    <submittedName>
        <fullName evidence="1">Uncharacterized protein</fullName>
    </submittedName>
</protein>
<dbReference type="InParanoid" id="G2XZR8"/>
<organism evidence="1 2">
    <name type="scientific">Botryotinia fuckeliana (strain T4)</name>
    <name type="common">Noble rot fungus</name>
    <name type="synonym">Botrytis cinerea</name>
    <dbReference type="NCBI Taxonomy" id="999810"/>
    <lineage>
        <taxon>Eukaryota</taxon>
        <taxon>Fungi</taxon>
        <taxon>Dikarya</taxon>
        <taxon>Ascomycota</taxon>
        <taxon>Pezizomycotina</taxon>
        <taxon>Leotiomycetes</taxon>
        <taxon>Helotiales</taxon>
        <taxon>Sclerotiniaceae</taxon>
        <taxon>Botrytis</taxon>
    </lineage>
</organism>
<accession>G2XZR8</accession>
<dbReference type="HOGENOM" id="CLU_2108667_0_0_1"/>
<evidence type="ECO:0000313" key="1">
    <source>
        <dbReference type="EMBL" id="CCD45955.1"/>
    </source>
</evidence>
<dbReference type="AlphaFoldDB" id="G2XZR8"/>